<gene>
    <name evidence="2" type="ORF">EF878_21180</name>
</gene>
<accession>A0A3N0FHU8</accession>
<dbReference type="SUPFAM" id="SSF52540">
    <property type="entry name" value="P-loop containing nucleoside triphosphate hydrolases"/>
    <property type="match status" value="1"/>
</dbReference>
<organism evidence="2 3">
    <name type="scientific">Dickeya undicola</name>
    <dbReference type="NCBI Taxonomy" id="1577887"/>
    <lineage>
        <taxon>Bacteria</taxon>
        <taxon>Pseudomonadati</taxon>
        <taxon>Pseudomonadota</taxon>
        <taxon>Gammaproteobacteria</taxon>
        <taxon>Enterobacterales</taxon>
        <taxon>Pectobacteriaceae</taxon>
        <taxon>Dickeya</taxon>
    </lineage>
</organism>
<dbReference type="RefSeq" id="WP_148042948.1">
    <property type="nucleotide sequence ID" value="NZ_RJLR01000109.1"/>
</dbReference>
<dbReference type="InterPro" id="IPR003593">
    <property type="entry name" value="AAA+_ATPase"/>
</dbReference>
<dbReference type="OrthoDB" id="9780149at2"/>
<dbReference type="PANTHER" id="PTHR35894">
    <property type="entry name" value="GENERAL SECRETION PATHWAY PROTEIN A-RELATED"/>
    <property type="match status" value="1"/>
</dbReference>
<dbReference type="InterPro" id="IPR049945">
    <property type="entry name" value="AAA_22"/>
</dbReference>
<dbReference type="InterPro" id="IPR027417">
    <property type="entry name" value="P-loop_NTPase"/>
</dbReference>
<evidence type="ECO:0000313" key="2">
    <source>
        <dbReference type="EMBL" id="RNL99566.1"/>
    </source>
</evidence>
<dbReference type="SMART" id="SM00382">
    <property type="entry name" value="AAA"/>
    <property type="match status" value="1"/>
</dbReference>
<dbReference type="InterPro" id="IPR052026">
    <property type="entry name" value="ExeA_AAA_ATPase_DNA-bind"/>
</dbReference>
<feature type="non-terminal residue" evidence="2">
    <location>
        <position position="193"/>
    </location>
</feature>
<dbReference type="Proteomes" id="UP000276061">
    <property type="component" value="Unassembled WGS sequence"/>
</dbReference>
<feature type="non-terminal residue" evidence="2">
    <location>
        <position position="1"/>
    </location>
</feature>
<dbReference type="AlphaFoldDB" id="A0A3N0FHU8"/>
<dbReference type="EMBL" id="RJLR01000109">
    <property type="protein sequence ID" value="RNL99566.1"/>
    <property type="molecule type" value="Genomic_DNA"/>
</dbReference>
<dbReference type="PANTHER" id="PTHR35894:SF1">
    <property type="entry name" value="PHOSPHORIBULOKINASE _ URIDINE KINASE FAMILY"/>
    <property type="match status" value="1"/>
</dbReference>
<protein>
    <recommendedName>
        <fullName evidence="1">AAA+ ATPase domain-containing protein</fullName>
    </recommendedName>
</protein>
<sequence length="193" mass="21530">DDAMQGADDVFTTPDIRYVREALYQTARHGGFIAVIGESGAGKSTLRRDLIERINRENAPVIVIEPYIIAMEDNDVKGKTLKAAAIAEAIISTISPLEGVKRSQDARFRQLHRVLKESCAAGYSHVLVIEEAHSLPIPTLKHLKRFFELESGFKKLLSIVLIGQPELATKLSERNMEVREVVQRCEVVELLPL</sequence>
<dbReference type="GO" id="GO:0016887">
    <property type="term" value="F:ATP hydrolysis activity"/>
    <property type="evidence" value="ECO:0007669"/>
    <property type="project" value="InterPro"/>
</dbReference>
<proteinExistence type="predicted"/>
<evidence type="ECO:0000259" key="1">
    <source>
        <dbReference type="SMART" id="SM00382"/>
    </source>
</evidence>
<reference evidence="2 3" key="1">
    <citation type="submission" date="2018-11" db="EMBL/GenBank/DDBJ databases">
        <title>Characterization of surface water Dickeya isolates.</title>
        <authorList>
            <person name="Van Gijsegem F."/>
            <person name="Pedron J."/>
        </authorList>
    </citation>
    <scope>NUCLEOTIDE SEQUENCE [LARGE SCALE GENOMIC DNA]</scope>
    <source>
        <strain evidence="2 3">FVG1-MFV-O17</strain>
    </source>
</reference>
<evidence type="ECO:0000313" key="3">
    <source>
        <dbReference type="Proteomes" id="UP000276061"/>
    </source>
</evidence>
<name>A0A3N0FHU8_9GAMM</name>
<dbReference type="Pfam" id="PF13401">
    <property type="entry name" value="AAA_22"/>
    <property type="match status" value="1"/>
</dbReference>
<feature type="domain" description="AAA+ ATPase" evidence="1">
    <location>
        <begin position="29"/>
        <end position="186"/>
    </location>
</feature>
<dbReference type="Gene3D" id="3.40.50.300">
    <property type="entry name" value="P-loop containing nucleotide triphosphate hydrolases"/>
    <property type="match status" value="1"/>
</dbReference>
<comment type="caution">
    <text evidence="2">The sequence shown here is derived from an EMBL/GenBank/DDBJ whole genome shotgun (WGS) entry which is preliminary data.</text>
</comment>